<name>S7ZEP7_PENO1</name>
<dbReference type="EMBL" id="KB644409">
    <property type="protein sequence ID" value="EPS27156.1"/>
    <property type="molecule type" value="Genomic_DNA"/>
</dbReference>
<dbReference type="GO" id="GO:0005178">
    <property type="term" value="F:integrin binding"/>
    <property type="evidence" value="ECO:0007669"/>
    <property type="project" value="TreeGrafter"/>
</dbReference>
<evidence type="ECO:0000313" key="8">
    <source>
        <dbReference type="Proteomes" id="UP000019376"/>
    </source>
</evidence>
<reference evidence="7 8" key="1">
    <citation type="journal article" date="2013" name="PLoS ONE">
        <title>Genomic and secretomic analyses reveal unique features of the lignocellulolytic enzyme system of Penicillium decumbens.</title>
        <authorList>
            <person name="Liu G."/>
            <person name="Zhang L."/>
            <person name="Wei X."/>
            <person name="Zou G."/>
            <person name="Qin Y."/>
            <person name="Ma L."/>
            <person name="Li J."/>
            <person name="Zheng H."/>
            <person name="Wang S."/>
            <person name="Wang C."/>
            <person name="Xun L."/>
            <person name="Zhao G.-P."/>
            <person name="Zhou Z."/>
            <person name="Qu Y."/>
        </authorList>
    </citation>
    <scope>NUCLEOTIDE SEQUENCE [LARGE SCALE GENOMIC DNA]</scope>
    <source>
        <strain evidence="8">114-2 / CGMCC 5302</strain>
    </source>
</reference>
<proteinExistence type="inferred from homology"/>
<evidence type="ECO:0000313" key="7">
    <source>
        <dbReference type="EMBL" id="EPS27156.1"/>
    </source>
</evidence>
<dbReference type="GO" id="GO:0008237">
    <property type="term" value="F:metallopeptidase activity"/>
    <property type="evidence" value="ECO:0007669"/>
    <property type="project" value="InterPro"/>
</dbReference>
<dbReference type="SUPFAM" id="SSF55486">
    <property type="entry name" value="Metalloproteases ('zincins'), catalytic domain"/>
    <property type="match status" value="1"/>
</dbReference>
<feature type="compositionally biased region" description="Low complexity" evidence="4">
    <location>
        <begin position="265"/>
        <end position="279"/>
    </location>
</feature>
<keyword evidence="2" id="KW-0325">Glycoprotein</keyword>
<dbReference type="OrthoDB" id="4689212at2759"/>
<accession>S7ZEP7</accession>
<comment type="similarity">
    <text evidence="3">Belongs to the ZPS1 family.</text>
</comment>
<dbReference type="AlphaFoldDB" id="S7ZEP7"/>
<dbReference type="CDD" id="cd11307">
    <property type="entry name" value="M35_Asp_f2_like"/>
    <property type="match status" value="1"/>
</dbReference>
<dbReference type="InterPro" id="IPR029482">
    <property type="entry name" value="HRXXH"/>
</dbReference>
<evidence type="ECO:0000256" key="3">
    <source>
        <dbReference type="ARBA" id="ARBA00060890"/>
    </source>
</evidence>
<sequence length="294" mass="32390">MARLSNVLLVFTAATAAALPTVESWSQPKPFVQTEAAPWDAGRVSEFPIHSSCNATQRRQIEMGLAETVSLAAHARDHILRWGNESEIYRKYFGNSPTMEAVGAFEVVVNGDKDKILFRCDNPDGNCDIEGWAGHWRGTNGTEQTVICDLSYQTRRSLSTMCAMGYTVSGSETNTFWASDLLHRLYHLPSVGQKWIDHHADGYKEVINLALEHPTLSTHDSETLQYFALEAYAHDISVPGVGCPGEKEEHQHEDEKADKKDARPSATTTMEATSTTSTSPANCHTHAGGELHCV</sequence>
<dbReference type="Gene3D" id="3.40.390.10">
    <property type="entry name" value="Collagenase (Catalytic Domain)"/>
    <property type="match status" value="1"/>
</dbReference>
<dbReference type="PANTHER" id="PTHR39399:SF1">
    <property type="entry name" value="PROTEIN ZPS1"/>
    <property type="match status" value="1"/>
</dbReference>
<dbReference type="Proteomes" id="UP000019376">
    <property type="component" value="Unassembled WGS sequence"/>
</dbReference>
<evidence type="ECO:0000256" key="1">
    <source>
        <dbReference type="ARBA" id="ARBA00022729"/>
    </source>
</evidence>
<dbReference type="PhylomeDB" id="S7ZEP7"/>
<protein>
    <recommendedName>
        <fullName evidence="6">Putative peptidase domain-containing protein</fullName>
    </recommendedName>
</protein>
<dbReference type="HOGENOM" id="CLU_048223_0_0_1"/>
<evidence type="ECO:0000256" key="4">
    <source>
        <dbReference type="SAM" id="MobiDB-lite"/>
    </source>
</evidence>
<evidence type="ECO:0000256" key="5">
    <source>
        <dbReference type="SAM" id="SignalP"/>
    </source>
</evidence>
<keyword evidence="1 5" id="KW-0732">Signal</keyword>
<dbReference type="GO" id="GO:0005576">
    <property type="term" value="C:extracellular region"/>
    <property type="evidence" value="ECO:0007669"/>
    <property type="project" value="TreeGrafter"/>
</dbReference>
<dbReference type="InterPro" id="IPR024079">
    <property type="entry name" value="MetalloPept_cat_dom_sf"/>
</dbReference>
<dbReference type="Pfam" id="PF13933">
    <property type="entry name" value="HRXXH"/>
    <property type="match status" value="1"/>
</dbReference>
<evidence type="ECO:0000259" key="6">
    <source>
        <dbReference type="Pfam" id="PF13933"/>
    </source>
</evidence>
<dbReference type="GO" id="GO:0009277">
    <property type="term" value="C:fungal-type cell wall"/>
    <property type="evidence" value="ECO:0007669"/>
    <property type="project" value="TreeGrafter"/>
</dbReference>
<dbReference type="eggNOG" id="ENOG502RTN8">
    <property type="taxonomic scope" value="Eukaryota"/>
</dbReference>
<dbReference type="InterPro" id="IPR039124">
    <property type="entry name" value="PRA1-like"/>
</dbReference>
<dbReference type="GO" id="GO:0008270">
    <property type="term" value="F:zinc ion binding"/>
    <property type="evidence" value="ECO:0007669"/>
    <property type="project" value="TreeGrafter"/>
</dbReference>
<feature type="domain" description="Putative peptidase" evidence="6">
    <location>
        <begin position="7"/>
        <end position="246"/>
    </location>
</feature>
<feature type="signal peptide" evidence="5">
    <location>
        <begin position="1"/>
        <end position="18"/>
    </location>
</feature>
<gene>
    <name evidence="7" type="ORF">PDE_02099</name>
</gene>
<feature type="chain" id="PRO_5004559882" description="Putative peptidase domain-containing protein" evidence="5">
    <location>
        <begin position="19"/>
        <end position="294"/>
    </location>
</feature>
<dbReference type="GO" id="GO:0009986">
    <property type="term" value="C:cell surface"/>
    <property type="evidence" value="ECO:0007669"/>
    <property type="project" value="TreeGrafter"/>
</dbReference>
<feature type="compositionally biased region" description="Basic and acidic residues" evidence="4">
    <location>
        <begin position="245"/>
        <end position="263"/>
    </location>
</feature>
<dbReference type="PANTHER" id="PTHR39399">
    <property type="entry name" value="PROTEIN ZPS1"/>
    <property type="match status" value="1"/>
</dbReference>
<evidence type="ECO:0000256" key="2">
    <source>
        <dbReference type="ARBA" id="ARBA00023180"/>
    </source>
</evidence>
<dbReference type="FunFam" id="3.40.390.10:FF:000043">
    <property type="entry name" value="Major allergen Asp F2"/>
    <property type="match status" value="1"/>
</dbReference>
<feature type="region of interest" description="Disordered" evidence="4">
    <location>
        <begin position="240"/>
        <end position="294"/>
    </location>
</feature>
<organism evidence="7 8">
    <name type="scientific">Penicillium oxalicum (strain 114-2 / CGMCC 5302)</name>
    <name type="common">Penicillium decumbens</name>
    <dbReference type="NCBI Taxonomy" id="933388"/>
    <lineage>
        <taxon>Eukaryota</taxon>
        <taxon>Fungi</taxon>
        <taxon>Dikarya</taxon>
        <taxon>Ascomycota</taxon>
        <taxon>Pezizomycotina</taxon>
        <taxon>Eurotiomycetes</taxon>
        <taxon>Eurotiomycetidae</taxon>
        <taxon>Eurotiales</taxon>
        <taxon>Aspergillaceae</taxon>
        <taxon>Penicillium</taxon>
    </lineage>
</organism>
<keyword evidence="8" id="KW-1185">Reference proteome</keyword>
<dbReference type="STRING" id="933388.S7ZEP7"/>